<organism evidence="3">
    <name type="scientific">Cyanothece sp. (strain PCC 7425 / ATCC 29141)</name>
    <dbReference type="NCBI Taxonomy" id="395961"/>
    <lineage>
        <taxon>Bacteria</taxon>
        <taxon>Bacillati</taxon>
        <taxon>Cyanobacteriota</taxon>
        <taxon>Cyanophyceae</taxon>
        <taxon>Gomontiellales</taxon>
        <taxon>Cyanothecaceae</taxon>
        <taxon>Cyanothece</taxon>
    </lineage>
</organism>
<evidence type="ECO:0000256" key="2">
    <source>
        <dbReference type="SAM" id="MobiDB-lite"/>
    </source>
</evidence>
<proteinExistence type="predicted"/>
<dbReference type="KEGG" id="cyn:Cyan7425_2633"/>
<sequence>MNLSRLSCVGSGVMSGTAKVKFDPSNLAAIVNPKQLIEQATTLSRLEKAGGEAVSPPPGPRGTDQRKNIPPGVDASMKQEMAISRQTILKQQRRINALTVQLSAEQERIALLEAQLEQLKQSGDRREQELTKMATLCQELQLRLQGQKGQAPQVQVGLERCIELSGITPSGGIRGLDLPLTARQTNLLNRAGIQPWSAPVSPAGGLPLSSGEKTLIRRSDQPKKPSAQVDLPSFTRR</sequence>
<feature type="region of interest" description="Disordered" evidence="2">
    <location>
        <begin position="194"/>
        <end position="237"/>
    </location>
</feature>
<evidence type="ECO:0000256" key="1">
    <source>
        <dbReference type="SAM" id="Coils"/>
    </source>
</evidence>
<dbReference type="EMBL" id="CP001344">
    <property type="protein sequence ID" value="ACL44988.1"/>
    <property type="molecule type" value="Genomic_DNA"/>
</dbReference>
<name>B8HJN5_CYAP4</name>
<evidence type="ECO:0000313" key="3">
    <source>
        <dbReference type="EMBL" id="ACL44988.1"/>
    </source>
</evidence>
<accession>B8HJN5</accession>
<feature type="coiled-coil region" evidence="1">
    <location>
        <begin position="88"/>
        <end position="129"/>
    </location>
</feature>
<protein>
    <submittedName>
        <fullName evidence="3">Uncharacterized protein</fullName>
    </submittedName>
</protein>
<reference evidence="3" key="1">
    <citation type="submission" date="2009-01" db="EMBL/GenBank/DDBJ databases">
        <title>Complete sequence of chromosome Cyanothece sp. PCC 7425.</title>
        <authorList>
            <consortium name="US DOE Joint Genome Institute"/>
            <person name="Lucas S."/>
            <person name="Copeland A."/>
            <person name="Lapidus A."/>
            <person name="Glavina del Rio T."/>
            <person name="Dalin E."/>
            <person name="Tice H."/>
            <person name="Bruce D."/>
            <person name="Goodwin L."/>
            <person name="Pitluck S."/>
            <person name="Sims D."/>
            <person name="Meineke L."/>
            <person name="Brettin T."/>
            <person name="Detter J.C."/>
            <person name="Han C."/>
            <person name="Larimer F."/>
            <person name="Land M."/>
            <person name="Hauser L."/>
            <person name="Kyrpides N."/>
            <person name="Ovchinnikova G."/>
            <person name="Liberton M."/>
            <person name="Stoeckel J."/>
            <person name="Banerjee A."/>
            <person name="Singh A."/>
            <person name="Page L."/>
            <person name="Sato H."/>
            <person name="Zhao L."/>
            <person name="Sherman L."/>
            <person name="Pakrasi H."/>
            <person name="Richardson P."/>
        </authorList>
    </citation>
    <scope>NUCLEOTIDE SEQUENCE</scope>
    <source>
        <strain evidence="3">PCC 7425</strain>
    </source>
</reference>
<dbReference type="STRING" id="395961.Cyan7425_2633"/>
<dbReference type="HOGENOM" id="CLU_1169126_0_0_3"/>
<gene>
    <name evidence="3" type="ordered locus">Cyan7425_2633</name>
</gene>
<feature type="region of interest" description="Disordered" evidence="2">
    <location>
        <begin position="47"/>
        <end position="71"/>
    </location>
</feature>
<dbReference type="AlphaFoldDB" id="B8HJN5"/>
<feature type="compositionally biased region" description="Basic and acidic residues" evidence="2">
    <location>
        <begin position="214"/>
        <end position="223"/>
    </location>
</feature>
<keyword evidence="1" id="KW-0175">Coiled coil</keyword>